<dbReference type="STRING" id="1244108.SAMN05444004_10750"/>
<name>A0A1H3QWR3_9RHOB</name>
<organism evidence="4 5">
    <name type="scientific">Jannaschia faecimaris</name>
    <dbReference type="NCBI Taxonomy" id="1244108"/>
    <lineage>
        <taxon>Bacteria</taxon>
        <taxon>Pseudomonadati</taxon>
        <taxon>Pseudomonadota</taxon>
        <taxon>Alphaproteobacteria</taxon>
        <taxon>Rhodobacterales</taxon>
        <taxon>Roseobacteraceae</taxon>
        <taxon>Jannaschia</taxon>
    </lineage>
</organism>
<keyword evidence="5" id="KW-1185">Reference proteome</keyword>
<dbReference type="EMBL" id="FNPX01000007">
    <property type="protein sequence ID" value="SDZ17770.1"/>
    <property type="molecule type" value="Genomic_DNA"/>
</dbReference>
<accession>A0A1H3QWR3</accession>
<dbReference type="OrthoDB" id="9800897at2"/>
<protein>
    <submittedName>
        <fullName evidence="4">Two-component system, chemotaxis family, response regulator CheY</fullName>
    </submittedName>
</protein>
<evidence type="ECO:0000313" key="4">
    <source>
        <dbReference type="EMBL" id="SDZ17770.1"/>
    </source>
</evidence>
<dbReference type="PROSITE" id="PS50110">
    <property type="entry name" value="RESPONSE_REGULATORY"/>
    <property type="match status" value="1"/>
</dbReference>
<dbReference type="InterPro" id="IPR050595">
    <property type="entry name" value="Bact_response_regulator"/>
</dbReference>
<dbReference type="Pfam" id="PF00072">
    <property type="entry name" value="Response_reg"/>
    <property type="match status" value="1"/>
</dbReference>
<dbReference type="GO" id="GO:0000160">
    <property type="term" value="P:phosphorelay signal transduction system"/>
    <property type="evidence" value="ECO:0007669"/>
    <property type="project" value="InterPro"/>
</dbReference>
<gene>
    <name evidence="4" type="ORF">SAMN05444004_10750</name>
</gene>
<keyword evidence="1 2" id="KW-0597">Phosphoprotein</keyword>
<evidence type="ECO:0000256" key="2">
    <source>
        <dbReference type="PROSITE-ProRule" id="PRU00169"/>
    </source>
</evidence>
<sequence>MAKTILTIDDSKAVRDMVAFTLEPEGFRVIGAENGAEGYDRMRDQKPDLVITDLNMPIMDGLTFITKVRADKIGDGTPIVLLTTESAPEMKAQSKAAGATGWINKPFDANKLIAVTRKLLG</sequence>
<dbReference type="PANTHER" id="PTHR44591">
    <property type="entry name" value="STRESS RESPONSE REGULATOR PROTEIN 1"/>
    <property type="match status" value="1"/>
</dbReference>
<dbReference type="InterPro" id="IPR011006">
    <property type="entry name" value="CheY-like_superfamily"/>
</dbReference>
<evidence type="ECO:0000313" key="5">
    <source>
        <dbReference type="Proteomes" id="UP000198914"/>
    </source>
</evidence>
<feature type="domain" description="Response regulatory" evidence="3">
    <location>
        <begin position="4"/>
        <end position="120"/>
    </location>
</feature>
<feature type="modified residue" description="4-aspartylphosphate" evidence="2">
    <location>
        <position position="53"/>
    </location>
</feature>
<dbReference type="Proteomes" id="UP000198914">
    <property type="component" value="Unassembled WGS sequence"/>
</dbReference>
<dbReference type="AlphaFoldDB" id="A0A1H3QWR3"/>
<dbReference type="Gene3D" id="3.40.50.2300">
    <property type="match status" value="1"/>
</dbReference>
<reference evidence="5" key="1">
    <citation type="submission" date="2016-10" db="EMBL/GenBank/DDBJ databases">
        <authorList>
            <person name="Varghese N."/>
            <person name="Submissions S."/>
        </authorList>
    </citation>
    <scope>NUCLEOTIDE SEQUENCE [LARGE SCALE GENOMIC DNA]</scope>
    <source>
        <strain evidence="5">DSM 100420</strain>
    </source>
</reference>
<dbReference type="SMART" id="SM00448">
    <property type="entry name" value="REC"/>
    <property type="match status" value="1"/>
</dbReference>
<dbReference type="RefSeq" id="WP_092645390.1">
    <property type="nucleotide sequence ID" value="NZ_FNPX01000007.1"/>
</dbReference>
<evidence type="ECO:0000259" key="3">
    <source>
        <dbReference type="PROSITE" id="PS50110"/>
    </source>
</evidence>
<evidence type="ECO:0000256" key="1">
    <source>
        <dbReference type="ARBA" id="ARBA00022553"/>
    </source>
</evidence>
<dbReference type="InterPro" id="IPR001789">
    <property type="entry name" value="Sig_transdc_resp-reg_receiver"/>
</dbReference>
<proteinExistence type="predicted"/>
<dbReference type="PANTHER" id="PTHR44591:SF25">
    <property type="entry name" value="CHEMOTAXIS TWO-COMPONENT RESPONSE REGULATOR"/>
    <property type="match status" value="1"/>
</dbReference>
<dbReference type="SUPFAM" id="SSF52172">
    <property type="entry name" value="CheY-like"/>
    <property type="match status" value="1"/>
</dbReference>